<proteinExistence type="predicted"/>
<dbReference type="GO" id="GO:0016020">
    <property type="term" value="C:membrane"/>
    <property type="evidence" value="ECO:0007669"/>
    <property type="project" value="UniProtKB-SubCell"/>
</dbReference>
<keyword evidence="4" id="KW-0472">Membrane</keyword>
<sequence>ILVTVFVFHVVFMWQEFLIPLIFCPSDEMYTLAVGLQSLQGGSNPPPWELQFLGA</sequence>
<organism evidence="5">
    <name type="scientific">marine sediment metagenome</name>
    <dbReference type="NCBI Taxonomy" id="412755"/>
    <lineage>
        <taxon>unclassified sequences</taxon>
        <taxon>metagenomes</taxon>
        <taxon>ecological metagenomes</taxon>
    </lineage>
</organism>
<dbReference type="SUPFAM" id="SSF161098">
    <property type="entry name" value="MetI-like"/>
    <property type="match status" value="1"/>
</dbReference>
<evidence type="ECO:0000256" key="3">
    <source>
        <dbReference type="ARBA" id="ARBA00022989"/>
    </source>
</evidence>
<comment type="caution">
    <text evidence="5">The sequence shown here is derived from an EMBL/GenBank/DDBJ whole genome shotgun (WGS) entry which is preliminary data.</text>
</comment>
<reference evidence="5" key="1">
    <citation type="journal article" date="2014" name="Front. Microbiol.">
        <title>High frequency of phylogenetically diverse reductive dehalogenase-homologous genes in deep subseafloor sedimentary metagenomes.</title>
        <authorList>
            <person name="Kawai M."/>
            <person name="Futagami T."/>
            <person name="Toyoda A."/>
            <person name="Takaki Y."/>
            <person name="Nishi S."/>
            <person name="Hori S."/>
            <person name="Arai W."/>
            <person name="Tsubouchi T."/>
            <person name="Morono Y."/>
            <person name="Uchiyama I."/>
            <person name="Ito T."/>
            <person name="Fujiyama A."/>
            <person name="Inagaki F."/>
            <person name="Takami H."/>
        </authorList>
    </citation>
    <scope>NUCLEOTIDE SEQUENCE</scope>
    <source>
        <strain evidence="5">Expedition CK06-06</strain>
    </source>
</reference>
<dbReference type="EMBL" id="BARW01042690">
    <property type="protein sequence ID" value="GAJ16336.1"/>
    <property type="molecule type" value="Genomic_DNA"/>
</dbReference>
<feature type="non-terminal residue" evidence="5">
    <location>
        <position position="1"/>
    </location>
</feature>
<evidence type="ECO:0000256" key="1">
    <source>
        <dbReference type="ARBA" id="ARBA00004141"/>
    </source>
</evidence>
<evidence type="ECO:0000256" key="4">
    <source>
        <dbReference type="ARBA" id="ARBA00023136"/>
    </source>
</evidence>
<dbReference type="InterPro" id="IPR035906">
    <property type="entry name" value="MetI-like_sf"/>
</dbReference>
<protein>
    <submittedName>
        <fullName evidence="5">Uncharacterized protein</fullName>
    </submittedName>
</protein>
<dbReference type="Gene3D" id="1.10.3720.10">
    <property type="entry name" value="MetI-like"/>
    <property type="match status" value="1"/>
</dbReference>
<keyword evidence="2" id="KW-0812">Transmembrane</keyword>
<gene>
    <name evidence="5" type="ORF">S12H4_63092</name>
</gene>
<evidence type="ECO:0000313" key="5">
    <source>
        <dbReference type="EMBL" id="GAJ16336.1"/>
    </source>
</evidence>
<evidence type="ECO:0000256" key="2">
    <source>
        <dbReference type="ARBA" id="ARBA00022692"/>
    </source>
</evidence>
<name>X1VKX3_9ZZZZ</name>
<comment type="subcellular location">
    <subcellularLocation>
        <location evidence="1">Membrane</location>
        <topology evidence="1">Multi-pass membrane protein</topology>
    </subcellularLocation>
</comment>
<feature type="non-terminal residue" evidence="5">
    <location>
        <position position="55"/>
    </location>
</feature>
<keyword evidence="3" id="KW-1133">Transmembrane helix</keyword>
<accession>X1VKX3</accession>
<dbReference type="AlphaFoldDB" id="X1VKX3"/>